<organism evidence="8 9">
    <name type="scientific">Merdimmobilis hominis</name>
    <dbReference type="NCBI Taxonomy" id="2897707"/>
    <lineage>
        <taxon>Bacteria</taxon>
        <taxon>Bacillati</taxon>
        <taxon>Bacillota</taxon>
        <taxon>Clostridia</taxon>
        <taxon>Eubacteriales</taxon>
        <taxon>Oscillospiraceae</taxon>
        <taxon>Merdimmobilis</taxon>
    </lineage>
</organism>
<dbReference type="InterPro" id="IPR006027">
    <property type="entry name" value="NusB_RsmB_TIM44"/>
</dbReference>
<comment type="caution">
    <text evidence="8">The sequence shown here is derived from an EMBL/GenBank/DDBJ whole genome shotgun (WGS) entry which is preliminary data.</text>
</comment>
<dbReference type="NCBIfam" id="TIGR01951">
    <property type="entry name" value="nusB"/>
    <property type="match status" value="1"/>
</dbReference>
<dbReference type="PANTHER" id="PTHR11078:SF3">
    <property type="entry name" value="ANTITERMINATION NUSB DOMAIN-CONTAINING PROTEIN"/>
    <property type="match status" value="1"/>
</dbReference>
<name>A0A939BDQ9_9FIRM</name>
<dbReference type="Pfam" id="PF01029">
    <property type="entry name" value="NusB"/>
    <property type="match status" value="1"/>
</dbReference>
<evidence type="ECO:0000256" key="4">
    <source>
        <dbReference type="ARBA" id="ARBA00023015"/>
    </source>
</evidence>
<dbReference type="EMBL" id="JACJKY010000001">
    <property type="protein sequence ID" value="MBM6919693.1"/>
    <property type="molecule type" value="Genomic_DNA"/>
</dbReference>
<keyword evidence="4 6" id="KW-0805">Transcription regulation</keyword>
<dbReference type="GO" id="GO:0006353">
    <property type="term" value="P:DNA-templated transcription termination"/>
    <property type="evidence" value="ECO:0007669"/>
    <property type="project" value="UniProtKB-UniRule"/>
</dbReference>
<dbReference type="InterPro" id="IPR011605">
    <property type="entry name" value="NusB_fam"/>
</dbReference>
<keyword evidence="2 6" id="KW-0889">Transcription antitermination</keyword>
<evidence type="ECO:0000256" key="3">
    <source>
        <dbReference type="ARBA" id="ARBA00022884"/>
    </source>
</evidence>
<comment type="function">
    <text evidence="6">Involved in transcription antitermination. Required for transcription of ribosomal RNA (rRNA) genes. Binds specifically to the boxA antiterminator sequence of the ribosomal RNA (rrn) operons.</text>
</comment>
<reference evidence="8" key="2">
    <citation type="journal article" date="2021" name="Sci. Rep.">
        <title>The distribution of antibiotic resistance genes in chicken gut microbiota commensals.</title>
        <authorList>
            <person name="Juricova H."/>
            <person name="Matiasovicova J."/>
            <person name="Kubasova T."/>
            <person name="Cejkova D."/>
            <person name="Rychlik I."/>
        </authorList>
    </citation>
    <scope>NUCLEOTIDE SEQUENCE</scope>
    <source>
        <strain evidence="8">An559</strain>
    </source>
</reference>
<comment type="similarity">
    <text evidence="1 6">Belongs to the NusB family.</text>
</comment>
<proteinExistence type="inferred from homology"/>
<sequence>MTRHQMRESIFLLTFERIFNEEPVETIIETAKECETVAVDNRVIAWFEDICQKQEIIDEEIKKYLKNWTIARISKVSLAALRVAMYEILFVEDMELNVSISEAVKLTQEYSNKEDVSFVNGVLSSVAKARS</sequence>
<dbReference type="PANTHER" id="PTHR11078">
    <property type="entry name" value="N UTILIZATION SUBSTANCE PROTEIN B-RELATED"/>
    <property type="match status" value="1"/>
</dbReference>
<evidence type="ECO:0000259" key="7">
    <source>
        <dbReference type="Pfam" id="PF01029"/>
    </source>
</evidence>
<keyword evidence="9" id="KW-1185">Reference proteome</keyword>
<keyword evidence="3 6" id="KW-0694">RNA-binding</keyword>
<evidence type="ECO:0000256" key="1">
    <source>
        <dbReference type="ARBA" id="ARBA00005952"/>
    </source>
</evidence>
<reference evidence="8" key="1">
    <citation type="submission" date="2020-08" db="EMBL/GenBank/DDBJ databases">
        <authorList>
            <person name="Cejkova D."/>
            <person name="Kubasova T."/>
            <person name="Jahodarova E."/>
            <person name="Rychlik I."/>
        </authorList>
    </citation>
    <scope>NUCLEOTIDE SEQUENCE</scope>
    <source>
        <strain evidence="8">An559</strain>
    </source>
</reference>
<dbReference type="GO" id="GO:0003723">
    <property type="term" value="F:RNA binding"/>
    <property type="evidence" value="ECO:0007669"/>
    <property type="project" value="UniProtKB-UniRule"/>
</dbReference>
<evidence type="ECO:0000256" key="2">
    <source>
        <dbReference type="ARBA" id="ARBA00022814"/>
    </source>
</evidence>
<dbReference type="GO" id="GO:0031564">
    <property type="term" value="P:transcription antitermination"/>
    <property type="evidence" value="ECO:0007669"/>
    <property type="project" value="UniProtKB-KW"/>
</dbReference>
<gene>
    <name evidence="6 8" type="primary">nusB</name>
    <name evidence="8" type="ORF">H6A12_00730</name>
</gene>
<dbReference type="AlphaFoldDB" id="A0A939BDQ9"/>
<keyword evidence="5 6" id="KW-0804">Transcription</keyword>
<dbReference type="Proteomes" id="UP000774750">
    <property type="component" value="Unassembled WGS sequence"/>
</dbReference>
<dbReference type="GO" id="GO:0005829">
    <property type="term" value="C:cytosol"/>
    <property type="evidence" value="ECO:0007669"/>
    <property type="project" value="TreeGrafter"/>
</dbReference>
<dbReference type="SUPFAM" id="SSF48013">
    <property type="entry name" value="NusB-like"/>
    <property type="match status" value="1"/>
</dbReference>
<dbReference type="InterPro" id="IPR035926">
    <property type="entry name" value="NusB-like_sf"/>
</dbReference>
<accession>A0A939BDQ9</accession>
<evidence type="ECO:0000256" key="5">
    <source>
        <dbReference type="ARBA" id="ARBA00023163"/>
    </source>
</evidence>
<evidence type="ECO:0000313" key="9">
    <source>
        <dbReference type="Proteomes" id="UP000774750"/>
    </source>
</evidence>
<evidence type="ECO:0000313" key="8">
    <source>
        <dbReference type="EMBL" id="MBM6919693.1"/>
    </source>
</evidence>
<dbReference type="RefSeq" id="WP_204443705.1">
    <property type="nucleotide sequence ID" value="NZ_JACJKY010000001.1"/>
</dbReference>
<protein>
    <recommendedName>
        <fullName evidence="6">Transcription antitermination protein NusB</fullName>
    </recommendedName>
    <alternativeName>
        <fullName evidence="6">Antitermination factor NusB</fullName>
    </alternativeName>
</protein>
<feature type="domain" description="NusB/RsmB/TIM44" evidence="7">
    <location>
        <begin position="27"/>
        <end position="128"/>
    </location>
</feature>
<evidence type="ECO:0000256" key="6">
    <source>
        <dbReference type="HAMAP-Rule" id="MF_00073"/>
    </source>
</evidence>
<dbReference type="Gene3D" id="1.10.940.10">
    <property type="entry name" value="NusB-like"/>
    <property type="match status" value="1"/>
</dbReference>
<dbReference type="HAMAP" id="MF_00073">
    <property type="entry name" value="NusB"/>
    <property type="match status" value="1"/>
</dbReference>